<evidence type="ECO:0000313" key="3">
    <source>
        <dbReference type="Proteomes" id="UP001153269"/>
    </source>
</evidence>
<organism evidence="2 3">
    <name type="scientific">Pleuronectes platessa</name>
    <name type="common">European plaice</name>
    <dbReference type="NCBI Taxonomy" id="8262"/>
    <lineage>
        <taxon>Eukaryota</taxon>
        <taxon>Metazoa</taxon>
        <taxon>Chordata</taxon>
        <taxon>Craniata</taxon>
        <taxon>Vertebrata</taxon>
        <taxon>Euteleostomi</taxon>
        <taxon>Actinopterygii</taxon>
        <taxon>Neopterygii</taxon>
        <taxon>Teleostei</taxon>
        <taxon>Neoteleostei</taxon>
        <taxon>Acanthomorphata</taxon>
        <taxon>Carangaria</taxon>
        <taxon>Pleuronectiformes</taxon>
        <taxon>Pleuronectoidei</taxon>
        <taxon>Pleuronectidae</taxon>
        <taxon>Pleuronectes</taxon>
    </lineage>
</organism>
<feature type="region of interest" description="Disordered" evidence="1">
    <location>
        <begin position="1"/>
        <end position="74"/>
    </location>
</feature>
<sequence>MRTQHCAGKEWLGLPSRASSPGNGPRRAAATHSSRYGVGEESGGEVRRGERRRGEECHDRGDPNNGDDSGGRLWFASPVIPTLIAVA</sequence>
<feature type="compositionally biased region" description="Basic and acidic residues" evidence="1">
    <location>
        <begin position="44"/>
        <end position="62"/>
    </location>
</feature>
<dbReference type="EMBL" id="CADEAL010004069">
    <property type="protein sequence ID" value="CAB1450905.1"/>
    <property type="molecule type" value="Genomic_DNA"/>
</dbReference>
<gene>
    <name evidence="2" type="ORF">PLEPLA_LOCUS38597</name>
</gene>
<proteinExistence type="predicted"/>
<evidence type="ECO:0000313" key="2">
    <source>
        <dbReference type="EMBL" id="CAB1450905.1"/>
    </source>
</evidence>
<keyword evidence="3" id="KW-1185">Reference proteome</keyword>
<reference evidence="2" key="1">
    <citation type="submission" date="2020-03" db="EMBL/GenBank/DDBJ databases">
        <authorList>
            <person name="Weist P."/>
        </authorList>
    </citation>
    <scope>NUCLEOTIDE SEQUENCE</scope>
</reference>
<comment type="caution">
    <text evidence="2">The sequence shown here is derived from an EMBL/GenBank/DDBJ whole genome shotgun (WGS) entry which is preliminary data.</text>
</comment>
<name>A0A9N7VJL6_PLEPL</name>
<accession>A0A9N7VJL6</accession>
<evidence type="ECO:0000256" key="1">
    <source>
        <dbReference type="SAM" id="MobiDB-lite"/>
    </source>
</evidence>
<dbReference type="Proteomes" id="UP001153269">
    <property type="component" value="Unassembled WGS sequence"/>
</dbReference>
<dbReference type="AlphaFoldDB" id="A0A9N7VJL6"/>
<protein>
    <submittedName>
        <fullName evidence="2">Uncharacterized protein</fullName>
    </submittedName>
</protein>